<evidence type="ECO:0000313" key="1">
    <source>
        <dbReference type="EMBL" id="ADC65580.1"/>
    </source>
</evidence>
<protein>
    <submittedName>
        <fullName evidence="1">Sjogrens syndrome scleroderma autoantigen 1</fullName>
    </submittedName>
</protein>
<name>D3RYL7_FERPA</name>
<keyword evidence="2" id="KW-1185">Reference proteome</keyword>
<proteinExistence type="predicted"/>
<reference evidence="1 2" key="2">
    <citation type="journal article" date="2011" name="Stand. Genomic Sci.">
        <title>Complete genome sequence of Ferroglobus placidus AEDII12DO.</title>
        <authorList>
            <person name="Anderson I."/>
            <person name="Risso C."/>
            <person name="Holmes D."/>
            <person name="Lucas S."/>
            <person name="Copeland A."/>
            <person name="Lapidus A."/>
            <person name="Cheng J.F."/>
            <person name="Bruce D."/>
            <person name="Goodwin L."/>
            <person name="Pitluck S."/>
            <person name="Saunders E."/>
            <person name="Brettin T."/>
            <person name="Detter J.C."/>
            <person name="Han C."/>
            <person name="Tapia R."/>
            <person name="Larimer F."/>
            <person name="Land M."/>
            <person name="Hauser L."/>
            <person name="Woyke T."/>
            <person name="Lovley D."/>
            <person name="Kyrpides N."/>
            <person name="Ivanova N."/>
        </authorList>
    </citation>
    <scope>NUCLEOTIDE SEQUENCE [LARGE SCALE GENOMIC DNA]</scope>
    <source>
        <strain evidence="2">DSM 10642 / AEDII12DO</strain>
    </source>
</reference>
<accession>D3RYL7</accession>
<dbReference type="AlphaFoldDB" id="D3RYL7"/>
<dbReference type="Pfam" id="PF06677">
    <property type="entry name" value="Auto_anti-p27"/>
    <property type="match status" value="1"/>
</dbReference>
<dbReference type="OrthoDB" id="26305at2157"/>
<organism evidence="1 2">
    <name type="scientific">Ferroglobus placidus (strain DSM 10642 / AEDII12DO)</name>
    <dbReference type="NCBI Taxonomy" id="589924"/>
    <lineage>
        <taxon>Archaea</taxon>
        <taxon>Methanobacteriati</taxon>
        <taxon>Methanobacteriota</taxon>
        <taxon>Archaeoglobi</taxon>
        <taxon>Archaeoglobales</taxon>
        <taxon>Archaeoglobaceae</taxon>
        <taxon>Ferroglobus</taxon>
    </lineage>
</organism>
<dbReference type="KEGG" id="fpl:Ferp_1429"/>
<dbReference type="InterPro" id="IPR009563">
    <property type="entry name" value="SSSCA1"/>
</dbReference>
<dbReference type="STRING" id="589924.Ferp_1429"/>
<dbReference type="PaxDb" id="589924-Ferp_1429"/>
<dbReference type="Proteomes" id="UP000002613">
    <property type="component" value="Chromosome"/>
</dbReference>
<dbReference type="EMBL" id="CP001899">
    <property type="protein sequence ID" value="ADC65580.1"/>
    <property type="molecule type" value="Genomic_DNA"/>
</dbReference>
<sequence length="135" mass="15607">MEDKKISEAAELLYKGAKMLQFHCQDCGLPLFKHEGKTFCPGCKVEYEIVENHVKKIGEIKEETEKVVEKIAEEVPTKARFNANFDYVEENLTEVMKKLSEKLVKADSLREMEEIISILNEIVELSERLKKLRSS</sequence>
<gene>
    <name evidence="1" type="ordered locus">Ferp_1429</name>
</gene>
<evidence type="ECO:0000313" key="2">
    <source>
        <dbReference type="Proteomes" id="UP000002613"/>
    </source>
</evidence>
<dbReference type="eggNOG" id="arCOG00578">
    <property type="taxonomic scope" value="Archaea"/>
</dbReference>
<reference evidence="2" key="1">
    <citation type="submission" date="2010-02" db="EMBL/GenBank/DDBJ databases">
        <title>Complete sequence of Ferroglobus placidus DSM 10642.</title>
        <authorList>
            <consortium name="US DOE Joint Genome Institute"/>
            <person name="Lucas S."/>
            <person name="Copeland A."/>
            <person name="Lapidus A."/>
            <person name="Cheng J.-F."/>
            <person name="Bruce D."/>
            <person name="Goodwin L."/>
            <person name="Pitluck S."/>
            <person name="Saunders E."/>
            <person name="Brettin T."/>
            <person name="Detter J.C."/>
            <person name="Han C."/>
            <person name="Tapia R."/>
            <person name="Larimer F."/>
            <person name="Land M."/>
            <person name="Hauser L."/>
            <person name="Kyrpides N."/>
            <person name="Ivanova N."/>
            <person name="Holmes D."/>
            <person name="Lovley D."/>
            <person name="Kyrpides N."/>
            <person name="Anderson I.J."/>
            <person name="Woyke T."/>
        </authorList>
    </citation>
    <scope>NUCLEOTIDE SEQUENCE [LARGE SCALE GENOMIC DNA]</scope>
    <source>
        <strain evidence="2">DSM 10642 / AEDII12DO</strain>
    </source>
</reference>
<dbReference type="HOGENOM" id="CLU_142653_0_0_2"/>
<dbReference type="GeneID" id="25395309"/>
<dbReference type="RefSeq" id="WP_012965923.1">
    <property type="nucleotide sequence ID" value="NC_013849.1"/>
</dbReference>